<keyword evidence="1" id="KW-0808">Transferase</keyword>
<evidence type="ECO:0000256" key="1">
    <source>
        <dbReference type="ARBA" id="ARBA00022679"/>
    </source>
</evidence>
<sequence>DNIAKAMREVENMAKMKHCGIVGYNSTWKEEPPEGWQIIFIKYIRSRIWAVAFSSTYKCKYGITPFFLYMYTYQLCDSSLAKWLAENHQPRDLSKMKAWFKQLVEATAHMHDRRVLHRDIKPSNILFDGADILKLCDLGLSTDINLVDGEEKSKSRTNQVGTPRYMSPEQVGNITYTSQVDVFALGLILAELAVPLTKEQRTQVSYAYIGG</sequence>
<evidence type="ECO:0000256" key="2">
    <source>
        <dbReference type="ARBA" id="ARBA00022741"/>
    </source>
</evidence>
<dbReference type="SMART" id="SM00220">
    <property type="entry name" value="S_TKc"/>
    <property type="match status" value="1"/>
</dbReference>
<dbReference type="InterPro" id="IPR000719">
    <property type="entry name" value="Prot_kinase_dom"/>
</dbReference>
<comment type="similarity">
    <text evidence="5">Belongs to the protein kinase superfamily. Ser/Thr protein kinase family. GCN2 subfamily.</text>
</comment>
<feature type="non-terminal residue" evidence="7">
    <location>
        <position position="211"/>
    </location>
</feature>
<dbReference type="GO" id="GO:0005737">
    <property type="term" value="C:cytoplasm"/>
    <property type="evidence" value="ECO:0007669"/>
    <property type="project" value="TreeGrafter"/>
</dbReference>
<evidence type="ECO:0000259" key="6">
    <source>
        <dbReference type="PROSITE" id="PS50011"/>
    </source>
</evidence>
<dbReference type="Pfam" id="PF00069">
    <property type="entry name" value="Pkinase"/>
    <property type="match status" value="1"/>
</dbReference>
<dbReference type="InterPro" id="IPR050339">
    <property type="entry name" value="CC_SR_Kinase"/>
</dbReference>
<dbReference type="PANTHER" id="PTHR11042">
    <property type="entry name" value="EUKARYOTIC TRANSLATION INITIATION FACTOR 2-ALPHA KINASE EIF2-ALPHA KINASE -RELATED"/>
    <property type="match status" value="1"/>
</dbReference>
<accession>A0AAV5V8K0</accession>
<evidence type="ECO:0000256" key="5">
    <source>
        <dbReference type="ARBA" id="ARBA00037982"/>
    </source>
</evidence>
<keyword evidence="4" id="KW-0067">ATP-binding</keyword>
<dbReference type="PROSITE" id="PS50011">
    <property type="entry name" value="PROTEIN_KINASE_DOM"/>
    <property type="match status" value="1"/>
</dbReference>
<feature type="non-terminal residue" evidence="7">
    <location>
        <position position="1"/>
    </location>
</feature>
<evidence type="ECO:0000313" key="8">
    <source>
        <dbReference type="Proteomes" id="UP001432322"/>
    </source>
</evidence>
<comment type="caution">
    <text evidence="7">The sequence shown here is derived from an EMBL/GenBank/DDBJ whole genome shotgun (WGS) entry which is preliminary data.</text>
</comment>
<keyword evidence="3" id="KW-0418">Kinase</keyword>
<name>A0AAV5V8K0_9BILA</name>
<dbReference type="GO" id="GO:0005634">
    <property type="term" value="C:nucleus"/>
    <property type="evidence" value="ECO:0007669"/>
    <property type="project" value="TreeGrafter"/>
</dbReference>
<protein>
    <recommendedName>
        <fullName evidence="6">Protein kinase domain-containing protein</fullName>
    </recommendedName>
</protein>
<evidence type="ECO:0000256" key="4">
    <source>
        <dbReference type="ARBA" id="ARBA00022840"/>
    </source>
</evidence>
<evidence type="ECO:0000256" key="3">
    <source>
        <dbReference type="ARBA" id="ARBA00022777"/>
    </source>
</evidence>
<dbReference type="InterPro" id="IPR011009">
    <property type="entry name" value="Kinase-like_dom_sf"/>
</dbReference>
<dbReference type="PANTHER" id="PTHR11042:SF91">
    <property type="entry name" value="EUKARYOTIC TRANSLATION INITIATION FACTOR 2-ALPHA KINASE"/>
    <property type="match status" value="1"/>
</dbReference>
<dbReference type="Proteomes" id="UP001432322">
    <property type="component" value="Unassembled WGS sequence"/>
</dbReference>
<dbReference type="AlphaFoldDB" id="A0AAV5V8K0"/>
<dbReference type="GO" id="GO:0004694">
    <property type="term" value="F:eukaryotic translation initiation factor 2alpha kinase activity"/>
    <property type="evidence" value="ECO:0007669"/>
    <property type="project" value="TreeGrafter"/>
</dbReference>
<organism evidence="7 8">
    <name type="scientific">Pristionchus fissidentatus</name>
    <dbReference type="NCBI Taxonomy" id="1538716"/>
    <lineage>
        <taxon>Eukaryota</taxon>
        <taxon>Metazoa</taxon>
        <taxon>Ecdysozoa</taxon>
        <taxon>Nematoda</taxon>
        <taxon>Chromadorea</taxon>
        <taxon>Rhabditida</taxon>
        <taxon>Rhabditina</taxon>
        <taxon>Diplogasteromorpha</taxon>
        <taxon>Diplogasteroidea</taxon>
        <taxon>Neodiplogasteridae</taxon>
        <taxon>Pristionchus</taxon>
    </lineage>
</organism>
<evidence type="ECO:0000313" key="7">
    <source>
        <dbReference type="EMBL" id="GMT15961.1"/>
    </source>
</evidence>
<gene>
    <name evidence="7" type="ORF">PFISCL1PPCAC_7258</name>
</gene>
<dbReference type="InterPro" id="IPR008271">
    <property type="entry name" value="Ser/Thr_kinase_AS"/>
</dbReference>
<dbReference type="Gene3D" id="1.10.510.10">
    <property type="entry name" value="Transferase(Phosphotransferase) domain 1"/>
    <property type="match status" value="1"/>
</dbReference>
<dbReference type="EMBL" id="BTSY01000002">
    <property type="protein sequence ID" value="GMT15961.1"/>
    <property type="molecule type" value="Genomic_DNA"/>
</dbReference>
<dbReference type="GO" id="GO:0005524">
    <property type="term" value="F:ATP binding"/>
    <property type="evidence" value="ECO:0007669"/>
    <property type="project" value="UniProtKB-KW"/>
</dbReference>
<proteinExistence type="inferred from homology"/>
<keyword evidence="2" id="KW-0547">Nucleotide-binding</keyword>
<feature type="domain" description="Protein kinase" evidence="6">
    <location>
        <begin position="1"/>
        <end position="211"/>
    </location>
</feature>
<reference evidence="7" key="1">
    <citation type="submission" date="2023-10" db="EMBL/GenBank/DDBJ databases">
        <title>Genome assembly of Pristionchus species.</title>
        <authorList>
            <person name="Yoshida K."/>
            <person name="Sommer R.J."/>
        </authorList>
    </citation>
    <scope>NUCLEOTIDE SEQUENCE</scope>
    <source>
        <strain evidence="7">RS5133</strain>
    </source>
</reference>
<dbReference type="PROSITE" id="PS00108">
    <property type="entry name" value="PROTEIN_KINASE_ST"/>
    <property type="match status" value="1"/>
</dbReference>
<dbReference type="Gene3D" id="3.30.200.20">
    <property type="entry name" value="Phosphorylase Kinase, domain 1"/>
    <property type="match status" value="1"/>
</dbReference>
<keyword evidence="8" id="KW-1185">Reference proteome</keyword>
<dbReference type="SUPFAM" id="SSF56112">
    <property type="entry name" value="Protein kinase-like (PK-like)"/>
    <property type="match status" value="1"/>
</dbReference>